<dbReference type="InterPro" id="IPR020846">
    <property type="entry name" value="MFS_dom"/>
</dbReference>
<dbReference type="Proteomes" id="UP000481947">
    <property type="component" value="Unassembled WGS sequence"/>
</dbReference>
<feature type="transmembrane region" description="Helical" evidence="4">
    <location>
        <begin position="74"/>
        <end position="94"/>
    </location>
</feature>
<keyword evidence="1 4" id="KW-0812">Transmembrane</keyword>
<feature type="transmembrane region" description="Helical" evidence="4">
    <location>
        <begin position="405"/>
        <end position="426"/>
    </location>
</feature>
<keyword evidence="2 4" id="KW-1133">Transmembrane helix</keyword>
<name>A0A7C9IYY6_9BURK</name>
<feature type="transmembrane region" description="Helical" evidence="4">
    <location>
        <begin position="101"/>
        <end position="120"/>
    </location>
</feature>
<feature type="transmembrane region" description="Helical" evidence="4">
    <location>
        <begin position="34"/>
        <end position="54"/>
    </location>
</feature>
<keyword evidence="3 4" id="KW-0472">Membrane</keyword>
<sequence length="434" mass="44580">MTANPAVLSSLNIVGMSHPLQSGAPEALIWRADATVMALVGLAHAMSHFSHLLLPGLFPFLQRDFGLSFSELGGLMTLFFTVSGLGQALSGFVVDRTGARPVLFGSILLFMGAALSAALAQGYSGLMLSALLAGLGNAPFHPVDFSILNQRVSAPRLGHAYSVHGLSGNLGWALSTAFLVGVAASSNWRLACLGALLLYALVLALLVWQRQHLATVATAPRPVAAGRQGAQGGAGAPAAEGEFDFLRLPVVWWCFAFFLLTTMTLAVVHTFSVSILRALHGVSLQAASLTLTAYMLCGAAGMLAGGFVAARARRSEQVVALCMSGGALLLLLCASGWLGATGTMVALAATGVAVGIGGPSRDMMIKRATPAGATGRIYGTVYSGLDAGLALSPLLFGTLMDRGHYQATLAGAGLVLLLAVLVALGVGRRTVARA</sequence>
<evidence type="ECO:0000256" key="3">
    <source>
        <dbReference type="ARBA" id="ARBA00023136"/>
    </source>
</evidence>
<feature type="domain" description="Major facilitator superfamily (MFS) profile" evidence="5">
    <location>
        <begin position="36"/>
        <end position="431"/>
    </location>
</feature>
<evidence type="ECO:0000313" key="6">
    <source>
        <dbReference type="EMBL" id="MYZ52787.1"/>
    </source>
</evidence>
<feature type="transmembrane region" description="Helical" evidence="4">
    <location>
        <begin position="318"/>
        <end position="338"/>
    </location>
</feature>
<dbReference type="Pfam" id="PF07690">
    <property type="entry name" value="MFS_1"/>
    <property type="match status" value="2"/>
</dbReference>
<feature type="transmembrane region" description="Helical" evidence="4">
    <location>
        <begin position="188"/>
        <end position="208"/>
    </location>
</feature>
<dbReference type="InterPro" id="IPR036259">
    <property type="entry name" value="MFS_trans_sf"/>
</dbReference>
<feature type="transmembrane region" description="Helical" evidence="4">
    <location>
        <begin position="291"/>
        <end position="311"/>
    </location>
</feature>
<evidence type="ECO:0000313" key="7">
    <source>
        <dbReference type="Proteomes" id="UP000481947"/>
    </source>
</evidence>
<dbReference type="PANTHER" id="PTHR43129:SF1">
    <property type="entry name" value="FOSMIDOMYCIN RESISTANCE PROTEIN"/>
    <property type="match status" value="1"/>
</dbReference>
<proteinExistence type="predicted"/>
<dbReference type="AlphaFoldDB" id="A0A7C9IYY6"/>
<dbReference type="InterPro" id="IPR011701">
    <property type="entry name" value="MFS"/>
</dbReference>
<gene>
    <name evidence="6" type="ORF">F5985_11720</name>
</gene>
<protein>
    <submittedName>
        <fullName evidence="6">MFS transporter</fullName>
    </submittedName>
</protein>
<evidence type="ECO:0000256" key="4">
    <source>
        <dbReference type="SAM" id="Phobius"/>
    </source>
</evidence>
<dbReference type="PROSITE" id="PS50850">
    <property type="entry name" value="MFS"/>
    <property type="match status" value="1"/>
</dbReference>
<feature type="transmembrane region" description="Helical" evidence="4">
    <location>
        <begin position="381"/>
        <end position="399"/>
    </location>
</feature>
<organism evidence="6 7">
    <name type="scientific">Malikia spinosa</name>
    <dbReference type="NCBI Taxonomy" id="86180"/>
    <lineage>
        <taxon>Bacteria</taxon>
        <taxon>Pseudomonadati</taxon>
        <taxon>Pseudomonadota</taxon>
        <taxon>Betaproteobacteria</taxon>
        <taxon>Burkholderiales</taxon>
        <taxon>Comamonadaceae</taxon>
        <taxon>Malikia</taxon>
    </lineage>
</organism>
<feature type="transmembrane region" description="Helical" evidence="4">
    <location>
        <begin position="250"/>
        <end position="271"/>
    </location>
</feature>
<dbReference type="EMBL" id="VYSB01000012">
    <property type="protein sequence ID" value="MYZ52787.1"/>
    <property type="molecule type" value="Genomic_DNA"/>
</dbReference>
<evidence type="ECO:0000259" key="5">
    <source>
        <dbReference type="PROSITE" id="PS50850"/>
    </source>
</evidence>
<dbReference type="SUPFAM" id="SSF103473">
    <property type="entry name" value="MFS general substrate transporter"/>
    <property type="match status" value="1"/>
</dbReference>
<dbReference type="Gene3D" id="1.20.1250.20">
    <property type="entry name" value="MFS general substrate transporter like domains"/>
    <property type="match status" value="2"/>
</dbReference>
<dbReference type="PANTHER" id="PTHR43129">
    <property type="entry name" value="FOSMIDOMYCIN RESISTANCE PROTEIN"/>
    <property type="match status" value="1"/>
</dbReference>
<accession>A0A7C9IYY6</accession>
<evidence type="ECO:0000256" key="2">
    <source>
        <dbReference type="ARBA" id="ARBA00022989"/>
    </source>
</evidence>
<evidence type="ECO:0000256" key="1">
    <source>
        <dbReference type="ARBA" id="ARBA00022692"/>
    </source>
</evidence>
<dbReference type="GO" id="GO:0022857">
    <property type="term" value="F:transmembrane transporter activity"/>
    <property type="evidence" value="ECO:0007669"/>
    <property type="project" value="InterPro"/>
</dbReference>
<feature type="transmembrane region" description="Helical" evidence="4">
    <location>
        <begin position="344"/>
        <end position="360"/>
    </location>
</feature>
<dbReference type="GO" id="GO:0005886">
    <property type="term" value="C:plasma membrane"/>
    <property type="evidence" value="ECO:0007669"/>
    <property type="project" value="TreeGrafter"/>
</dbReference>
<comment type="caution">
    <text evidence="6">The sequence shown here is derived from an EMBL/GenBank/DDBJ whole genome shotgun (WGS) entry which is preliminary data.</text>
</comment>
<reference evidence="6 7" key="1">
    <citation type="submission" date="2019-09" db="EMBL/GenBank/DDBJ databases">
        <title>Identification of Malikia spinosa a prominent benzene-, toluene-, and ethylbenzene-degrading bacterium: enrichment, isolation and whole genome sequencing.</title>
        <authorList>
            <person name="Tancsics A."/>
            <person name="Revesz F."/>
            <person name="Kriszt B."/>
        </authorList>
    </citation>
    <scope>NUCLEOTIDE SEQUENCE [LARGE SCALE GENOMIC DNA]</scope>
    <source>
        <strain evidence="6 7">AB6</strain>
    </source>
</reference>